<keyword evidence="2" id="KW-1185">Reference proteome</keyword>
<gene>
    <name evidence="1" type="ORF">MCOR_34440</name>
</gene>
<sequence length="348" mass="39839">MCADQNVPSTGTKVDLVKKLAEKLEIEEPERSTFDGDLSTIPDSIQEPTIGTKDELSLRLLALRLGSRNLIFQKEANLILDLINISKQLIFAQKSVYICQEEFIHRERAFGVKGNPSLSSHRPRRNAGNCGEKRNLSEVELPFGISEENLHDIFETIERYIENITCQKSKELVSTQRDVICLPGNRILIYWGDEELGASNRKAGWFPAKVMKYEEYKDEITVEYISEKDKEYKINVDDAMKRKIIKSARTTLSESSIYDKVIEVGSSILMKWTKQEAEIAKMNPGKFLLHFIKYNDTFTCRWYAAEVQDYSPEEDTITVLLMKNSSIHTLDVTEKIVRGNIKLSKAVI</sequence>
<dbReference type="OrthoDB" id="5988483at2759"/>
<organism evidence="1 2">
    <name type="scientific">Mytilus coruscus</name>
    <name type="common">Sea mussel</name>
    <dbReference type="NCBI Taxonomy" id="42192"/>
    <lineage>
        <taxon>Eukaryota</taxon>
        <taxon>Metazoa</taxon>
        <taxon>Spiralia</taxon>
        <taxon>Lophotrochozoa</taxon>
        <taxon>Mollusca</taxon>
        <taxon>Bivalvia</taxon>
        <taxon>Autobranchia</taxon>
        <taxon>Pteriomorphia</taxon>
        <taxon>Mytilida</taxon>
        <taxon>Mytiloidea</taxon>
        <taxon>Mytilidae</taxon>
        <taxon>Mytilinae</taxon>
        <taxon>Mytilus</taxon>
    </lineage>
</organism>
<protein>
    <submittedName>
        <fullName evidence="1">SGSM3</fullName>
    </submittedName>
</protein>
<evidence type="ECO:0000313" key="2">
    <source>
        <dbReference type="Proteomes" id="UP000507470"/>
    </source>
</evidence>
<dbReference type="Proteomes" id="UP000507470">
    <property type="component" value="Unassembled WGS sequence"/>
</dbReference>
<reference evidence="1 2" key="1">
    <citation type="submission" date="2020-06" db="EMBL/GenBank/DDBJ databases">
        <authorList>
            <person name="Li R."/>
            <person name="Bekaert M."/>
        </authorList>
    </citation>
    <scope>NUCLEOTIDE SEQUENCE [LARGE SCALE GENOMIC DNA]</scope>
    <source>
        <strain evidence="2">wild</strain>
    </source>
</reference>
<name>A0A6J8CZ52_MYTCO</name>
<evidence type="ECO:0000313" key="1">
    <source>
        <dbReference type="EMBL" id="CAC5400244.1"/>
    </source>
</evidence>
<dbReference type="AlphaFoldDB" id="A0A6J8CZ52"/>
<dbReference type="EMBL" id="CACVKT020006197">
    <property type="protein sequence ID" value="CAC5400244.1"/>
    <property type="molecule type" value="Genomic_DNA"/>
</dbReference>
<proteinExistence type="predicted"/>
<accession>A0A6J8CZ52</accession>